<feature type="non-terminal residue" evidence="1">
    <location>
        <position position="1"/>
    </location>
</feature>
<dbReference type="AlphaFoldDB" id="A0A382Z6I7"/>
<name>A0A382Z6I7_9ZZZZ</name>
<dbReference type="Gene3D" id="1.10.760.10">
    <property type="entry name" value="Cytochrome c-like domain"/>
    <property type="match status" value="1"/>
</dbReference>
<gene>
    <name evidence="1" type="ORF">METZ01_LOCUS443978</name>
</gene>
<dbReference type="InterPro" id="IPR036909">
    <property type="entry name" value="Cyt_c-like_dom_sf"/>
</dbReference>
<dbReference type="EMBL" id="UINC01181429">
    <property type="protein sequence ID" value="SVD91124.1"/>
    <property type="molecule type" value="Genomic_DNA"/>
</dbReference>
<evidence type="ECO:0008006" key="2">
    <source>
        <dbReference type="Google" id="ProtNLM"/>
    </source>
</evidence>
<proteinExistence type="predicted"/>
<evidence type="ECO:0000313" key="1">
    <source>
        <dbReference type="EMBL" id="SVD91124.1"/>
    </source>
</evidence>
<organism evidence="1">
    <name type="scientific">marine metagenome</name>
    <dbReference type="NCBI Taxonomy" id="408172"/>
    <lineage>
        <taxon>unclassified sequences</taxon>
        <taxon>metagenomes</taxon>
        <taxon>ecological metagenomes</taxon>
    </lineage>
</organism>
<dbReference type="GO" id="GO:0009055">
    <property type="term" value="F:electron transfer activity"/>
    <property type="evidence" value="ECO:0007669"/>
    <property type="project" value="InterPro"/>
</dbReference>
<sequence length="23" mass="2619">KTIISAQEVEDIIAYLLTLKDKN</sequence>
<dbReference type="GO" id="GO:0020037">
    <property type="term" value="F:heme binding"/>
    <property type="evidence" value="ECO:0007669"/>
    <property type="project" value="InterPro"/>
</dbReference>
<accession>A0A382Z6I7</accession>
<protein>
    <recommendedName>
        <fullName evidence="2">Cytochrome c domain-containing protein</fullName>
    </recommendedName>
</protein>
<reference evidence="1" key="1">
    <citation type="submission" date="2018-05" db="EMBL/GenBank/DDBJ databases">
        <authorList>
            <person name="Lanie J.A."/>
            <person name="Ng W.-L."/>
            <person name="Kazmierczak K.M."/>
            <person name="Andrzejewski T.M."/>
            <person name="Davidsen T.M."/>
            <person name="Wayne K.J."/>
            <person name="Tettelin H."/>
            <person name="Glass J.I."/>
            <person name="Rusch D."/>
            <person name="Podicherti R."/>
            <person name="Tsui H.-C.T."/>
            <person name="Winkler M.E."/>
        </authorList>
    </citation>
    <scope>NUCLEOTIDE SEQUENCE</scope>
</reference>